<comment type="catalytic activity">
    <reaction evidence="7">
        <text>arsenic triglutathione + 2 [thioredoxin]-dithiol + 2 S-adenosyl-L-methionine + H2O = dimethylarsinous acid + 2 [thioredoxin]-disulfide + 3 glutathione + 2 S-adenosyl-L-homocysteine + 2 H(+)</text>
        <dbReference type="Rhea" id="RHEA:69464"/>
        <dbReference type="Rhea" id="RHEA-COMP:10698"/>
        <dbReference type="Rhea" id="RHEA-COMP:10700"/>
        <dbReference type="ChEBI" id="CHEBI:15377"/>
        <dbReference type="ChEBI" id="CHEBI:15378"/>
        <dbReference type="ChEBI" id="CHEBI:23808"/>
        <dbReference type="ChEBI" id="CHEBI:29950"/>
        <dbReference type="ChEBI" id="CHEBI:50058"/>
        <dbReference type="ChEBI" id="CHEBI:57856"/>
        <dbReference type="ChEBI" id="CHEBI:57925"/>
        <dbReference type="ChEBI" id="CHEBI:59789"/>
        <dbReference type="ChEBI" id="CHEBI:183640"/>
        <dbReference type="EC" id="2.1.1.137"/>
    </reaction>
</comment>
<protein>
    <recommendedName>
        <fullName evidence="5">Arsenite methyltransferase</fullName>
        <ecNumber evidence="4">2.1.1.137</ecNumber>
    </recommendedName>
</protein>
<evidence type="ECO:0000256" key="4">
    <source>
        <dbReference type="ARBA" id="ARBA00034521"/>
    </source>
</evidence>
<feature type="domain" description="Methyltransferase" evidence="9">
    <location>
        <begin position="79"/>
        <end position="217"/>
    </location>
</feature>
<dbReference type="CDD" id="cd02440">
    <property type="entry name" value="AdoMet_MTases"/>
    <property type="match status" value="1"/>
</dbReference>
<name>A0A9P4QNN8_9PLEO</name>
<evidence type="ECO:0000256" key="2">
    <source>
        <dbReference type="ARBA" id="ARBA00022691"/>
    </source>
</evidence>
<sequence length="326" mass="34622">MDSTNVYKQVQDHYGSLARAEKPSYSGAIAQAFGYTEEELNSIPRDANLGLGCGNPLAIASLQEASFIDSQLIQTWTNGAGFDVFLVAKKVGPKGRAIGVDMNKDMLARAHDNHAKSGGAENVSFVEGQITSIPIEDGIADCIISNCVTNLVPEAEKPAVFTEMARLLKPGGRVAISDILARKPFPTELRESVAAYVGCVAGCGPKEDYERLLAENGFRAYEGKQENEDVANCCSSLAIGAASEMVRETPCCSEKVTNCCSKTSSQASISEHAGSISTPEVAEVSCCSELRSKTHSGVAASWSFADIDINEWAGSFKIFAVKIGNS</sequence>
<evidence type="ECO:0000256" key="7">
    <source>
        <dbReference type="ARBA" id="ARBA00047943"/>
    </source>
</evidence>
<evidence type="ECO:0000313" key="10">
    <source>
        <dbReference type="EMBL" id="KAF2728181.1"/>
    </source>
</evidence>
<evidence type="ECO:0000256" key="5">
    <source>
        <dbReference type="ARBA" id="ARBA00034545"/>
    </source>
</evidence>
<reference evidence="10" key="1">
    <citation type="journal article" date="2020" name="Stud. Mycol.">
        <title>101 Dothideomycetes genomes: a test case for predicting lifestyles and emergence of pathogens.</title>
        <authorList>
            <person name="Haridas S."/>
            <person name="Albert R."/>
            <person name="Binder M."/>
            <person name="Bloem J."/>
            <person name="Labutti K."/>
            <person name="Salamov A."/>
            <person name="Andreopoulos B."/>
            <person name="Baker S."/>
            <person name="Barry K."/>
            <person name="Bills G."/>
            <person name="Bluhm B."/>
            <person name="Cannon C."/>
            <person name="Castanera R."/>
            <person name="Culley D."/>
            <person name="Daum C."/>
            <person name="Ezra D."/>
            <person name="Gonzalez J."/>
            <person name="Henrissat B."/>
            <person name="Kuo A."/>
            <person name="Liang C."/>
            <person name="Lipzen A."/>
            <person name="Lutzoni F."/>
            <person name="Magnuson J."/>
            <person name="Mondo S."/>
            <person name="Nolan M."/>
            <person name="Ohm R."/>
            <person name="Pangilinan J."/>
            <person name="Park H.-J."/>
            <person name="Ramirez L."/>
            <person name="Alfaro M."/>
            <person name="Sun H."/>
            <person name="Tritt A."/>
            <person name="Yoshinaga Y."/>
            <person name="Zwiers L.-H."/>
            <person name="Turgeon B."/>
            <person name="Goodwin S."/>
            <person name="Spatafora J."/>
            <person name="Crous P."/>
            <person name="Grigoriev I."/>
        </authorList>
    </citation>
    <scope>NUCLEOTIDE SEQUENCE</scope>
    <source>
        <strain evidence="10">CBS 125425</strain>
    </source>
</reference>
<dbReference type="OrthoDB" id="66144at2759"/>
<keyword evidence="11" id="KW-1185">Reference proteome</keyword>
<dbReference type="InterPro" id="IPR025714">
    <property type="entry name" value="Methyltranfer_dom"/>
</dbReference>
<dbReference type="PANTHER" id="PTHR43675">
    <property type="entry name" value="ARSENITE METHYLTRANSFERASE"/>
    <property type="match status" value="1"/>
</dbReference>
<accession>A0A9P4QNN8</accession>
<keyword evidence="2" id="KW-0949">S-adenosyl-L-methionine</keyword>
<proteinExistence type="inferred from homology"/>
<organism evidence="10 11">
    <name type="scientific">Polyplosphaeria fusca</name>
    <dbReference type="NCBI Taxonomy" id="682080"/>
    <lineage>
        <taxon>Eukaryota</taxon>
        <taxon>Fungi</taxon>
        <taxon>Dikarya</taxon>
        <taxon>Ascomycota</taxon>
        <taxon>Pezizomycotina</taxon>
        <taxon>Dothideomycetes</taxon>
        <taxon>Pleosporomycetidae</taxon>
        <taxon>Pleosporales</taxon>
        <taxon>Tetraplosphaeriaceae</taxon>
        <taxon>Polyplosphaeria</taxon>
    </lineage>
</organism>
<evidence type="ECO:0000313" key="11">
    <source>
        <dbReference type="Proteomes" id="UP000799444"/>
    </source>
</evidence>
<evidence type="ECO:0000259" key="9">
    <source>
        <dbReference type="Pfam" id="PF13847"/>
    </source>
</evidence>
<dbReference type="SUPFAM" id="SSF53335">
    <property type="entry name" value="S-adenosyl-L-methionine-dependent methyltransferases"/>
    <property type="match status" value="1"/>
</dbReference>
<dbReference type="Gene3D" id="3.40.50.150">
    <property type="entry name" value="Vaccinia Virus protein VP39"/>
    <property type="match status" value="1"/>
</dbReference>
<dbReference type="Proteomes" id="UP000799444">
    <property type="component" value="Unassembled WGS sequence"/>
</dbReference>
<evidence type="ECO:0000256" key="8">
    <source>
        <dbReference type="ARBA" id="ARBA00048428"/>
    </source>
</evidence>
<evidence type="ECO:0000256" key="3">
    <source>
        <dbReference type="ARBA" id="ARBA00034487"/>
    </source>
</evidence>
<dbReference type="GO" id="GO:0030791">
    <property type="term" value="F:arsenite methyltransferase activity"/>
    <property type="evidence" value="ECO:0007669"/>
    <property type="project" value="UniProtKB-EC"/>
</dbReference>
<comment type="similarity">
    <text evidence="3">Belongs to the methyltransferase superfamily. Arsenite methyltransferase family.</text>
</comment>
<dbReference type="AlphaFoldDB" id="A0A9P4QNN8"/>
<evidence type="ECO:0000256" key="6">
    <source>
        <dbReference type="ARBA" id="ARBA00047941"/>
    </source>
</evidence>
<gene>
    <name evidence="10" type="ORF">EJ04DRAFT_528859</name>
</gene>
<dbReference type="InterPro" id="IPR026669">
    <property type="entry name" value="Arsenite_MeTrfase-like"/>
</dbReference>
<dbReference type="EMBL" id="ML996292">
    <property type="protein sequence ID" value="KAF2728181.1"/>
    <property type="molecule type" value="Genomic_DNA"/>
</dbReference>
<evidence type="ECO:0000256" key="1">
    <source>
        <dbReference type="ARBA" id="ARBA00022679"/>
    </source>
</evidence>
<keyword evidence="1" id="KW-0808">Transferase</keyword>
<dbReference type="PANTHER" id="PTHR43675:SF8">
    <property type="entry name" value="ARSENITE METHYLTRANSFERASE"/>
    <property type="match status" value="1"/>
</dbReference>
<comment type="caution">
    <text evidence="10">The sequence shown here is derived from an EMBL/GenBank/DDBJ whole genome shotgun (WGS) entry which is preliminary data.</text>
</comment>
<comment type="catalytic activity">
    <reaction evidence="6">
        <text>arsenic triglutathione + [thioredoxin]-dithiol + S-adenosyl-L-methionine + 2 H2O = methylarsonous acid + [thioredoxin]-disulfide + 3 glutathione + S-adenosyl-L-homocysteine + H(+)</text>
        <dbReference type="Rhea" id="RHEA:69460"/>
        <dbReference type="Rhea" id="RHEA-COMP:10698"/>
        <dbReference type="Rhea" id="RHEA-COMP:10700"/>
        <dbReference type="ChEBI" id="CHEBI:15377"/>
        <dbReference type="ChEBI" id="CHEBI:15378"/>
        <dbReference type="ChEBI" id="CHEBI:17826"/>
        <dbReference type="ChEBI" id="CHEBI:29950"/>
        <dbReference type="ChEBI" id="CHEBI:50058"/>
        <dbReference type="ChEBI" id="CHEBI:57856"/>
        <dbReference type="ChEBI" id="CHEBI:57925"/>
        <dbReference type="ChEBI" id="CHEBI:59789"/>
        <dbReference type="ChEBI" id="CHEBI:183640"/>
        <dbReference type="EC" id="2.1.1.137"/>
    </reaction>
</comment>
<dbReference type="InterPro" id="IPR029063">
    <property type="entry name" value="SAM-dependent_MTases_sf"/>
</dbReference>
<comment type="catalytic activity">
    <reaction evidence="8">
        <text>arsenic triglutathione + 3 [thioredoxin]-dithiol + 3 S-adenosyl-L-methionine = trimethylarsine + 3 [thioredoxin]-disulfide + 3 glutathione + 3 S-adenosyl-L-homocysteine + 3 H(+)</text>
        <dbReference type="Rhea" id="RHEA:69432"/>
        <dbReference type="Rhea" id="RHEA-COMP:10698"/>
        <dbReference type="Rhea" id="RHEA-COMP:10700"/>
        <dbReference type="ChEBI" id="CHEBI:15378"/>
        <dbReference type="ChEBI" id="CHEBI:27130"/>
        <dbReference type="ChEBI" id="CHEBI:29950"/>
        <dbReference type="ChEBI" id="CHEBI:50058"/>
        <dbReference type="ChEBI" id="CHEBI:57856"/>
        <dbReference type="ChEBI" id="CHEBI:57925"/>
        <dbReference type="ChEBI" id="CHEBI:59789"/>
        <dbReference type="ChEBI" id="CHEBI:183640"/>
        <dbReference type="EC" id="2.1.1.137"/>
    </reaction>
</comment>
<dbReference type="EC" id="2.1.1.137" evidence="4"/>
<dbReference type="Pfam" id="PF13847">
    <property type="entry name" value="Methyltransf_31"/>
    <property type="match status" value="1"/>
</dbReference>